<keyword evidence="1" id="KW-1133">Transmembrane helix</keyword>
<accession>A0ABV1CGS3</accession>
<protein>
    <submittedName>
        <fullName evidence="2">Uncharacterized protein</fullName>
    </submittedName>
</protein>
<keyword evidence="1" id="KW-0812">Transmembrane</keyword>
<feature type="transmembrane region" description="Helical" evidence="1">
    <location>
        <begin position="12"/>
        <end position="35"/>
    </location>
</feature>
<gene>
    <name evidence="2" type="ORF">WMO19_05920</name>
</gene>
<feature type="transmembrane region" description="Helical" evidence="1">
    <location>
        <begin position="55"/>
        <end position="81"/>
    </location>
</feature>
<proteinExistence type="predicted"/>
<evidence type="ECO:0000313" key="2">
    <source>
        <dbReference type="EMBL" id="MEQ2401140.1"/>
    </source>
</evidence>
<keyword evidence="3" id="KW-1185">Reference proteome</keyword>
<organism evidence="2 3">
    <name type="scientific">Peptoniphilus hominis</name>
    <name type="common">ex Hitch et al. 2025</name>
    <dbReference type="NCBI Taxonomy" id="3133174"/>
    <lineage>
        <taxon>Bacteria</taxon>
        <taxon>Bacillati</taxon>
        <taxon>Bacillota</taxon>
        <taxon>Tissierellia</taxon>
        <taxon>Tissierellales</taxon>
        <taxon>Peptoniphilaceae</taxon>
        <taxon>Peptoniphilus</taxon>
    </lineage>
</organism>
<comment type="caution">
    <text evidence="2">The sequence shown here is derived from an EMBL/GenBank/DDBJ whole genome shotgun (WGS) entry which is preliminary data.</text>
</comment>
<dbReference type="Proteomes" id="UP001447979">
    <property type="component" value="Unassembled WGS sequence"/>
</dbReference>
<name>A0ABV1CGS3_9FIRM</name>
<feature type="transmembrane region" description="Helical" evidence="1">
    <location>
        <begin position="93"/>
        <end position="111"/>
    </location>
</feature>
<evidence type="ECO:0000313" key="3">
    <source>
        <dbReference type="Proteomes" id="UP001447979"/>
    </source>
</evidence>
<dbReference type="EMBL" id="JBBMFO010000016">
    <property type="protein sequence ID" value="MEQ2401140.1"/>
    <property type="molecule type" value="Genomic_DNA"/>
</dbReference>
<evidence type="ECO:0000256" key="1">
    <source>
        <dbReference type="SAM" id="Phobius"/>
    </source>
</evidence>
<reference evidence="2 3" key="1">
    <citation type="submission" date="2024-03" db="EMBL/GenBank/DDBJ databases">
        <title>Human intestinal bacterial collection.</title>
        <authorList>
            <person name="Pauvert C."/>
            <person name="Hitch T.C.A."/>
            <person name="Clavel T."/>
        </authorList>
    </citation>
    <scope>NUCLEOTIDE SEQUENCE [LARGE SCALE GENOMIC DNA]</scope>
    <source>
        <strain evidence="2 3">CLA-SR-H025</strain>
    </source>
</reference>
<sequence>MSIKKKSINKYLIQTTLLIWTLLLCIFKNYIWVTFSTGPRNIILRKFNFLSPTVFGYGVFFPILVVCITLILLLLSILQLFKFIKSDKKKTKLLLNVMNISFLCIPIVIGMQKFNIGIVYMLLLLGGNLVLDYYN</sequence>
<dbReference type="RefSeq" id="WP_349170703.1">
    <property type="nucleotide sequence ID" value="NZ_JBBMFO010000016.1"/>
</dbReference>
<feature type="transmembrane region" description="Helical" evidence="1">
    <location>
        <begin position="117"/>
        <end position="134"/>
    </location>
</feature>
<keyword evidence="1" id="KW-0472">Membrane</keyword>